<dbReference type="RefSeq" id="WP_338536450.1">
    <property type="nucleotide sequence ID" value="NZ_AP028654.1"/>
</dbReference>
<dbReference type="AlphaFoldDB" id="A0AAU9E8M3"/>
<name>A0AAU9E8M3_9FIRM</name>
<keyword evidence="2" id="KW-1185">Reference proteome</keyword>
<evidence type="ECO:0000313" key="1">
    <source>
        <dbReference type="EMBL" id="BEP28107.1"/>
    </source>
</evidence>
<sequence>MNKYTKIIGVKGFYFIKEFYKIKHHKNKIRELSEDTVAKFFKKGDCEIEVYFEETDKTILIDDFSSKEDIKKYLGKKFL</sequence>
<protein>
    <submittedName>
        <fullName evidence="1">Uncharacterized protein</fullName>
    </submittedName>
</protein>
<organism evidence="1 2">
    <name type="scientific">Helicovermis profundi</name>
    <dbReference type="NCBI Taxonomy" id="3065157"/>
    <lineage>
        <taxon>Bacteria</taxon>
        <taxon>Bacillati</taxon>
        <taxon>Bacillota</taxon>
        <taxon>Clostridia</taxon>
        <taxon>Helicovermis</taxon>
    </lineage>
</organism>
<evidence type="ECO:0000313" key="2">
    <source>
        <dbReference type="Proteomes" id="UP001321786"/>
    </source>
</evidence>
<accession>A0AAU9E8M3</accession>
<dbReference type="Proteomes" id="UP001321786">
    <property type="component" value="Chromosome"/>
</dbReference>
<gene>
    <name evidence="1" type="ORF">HLPR_04380</name>
</gene>
<dbReference type="EMBL" id="AP028654">
    <property type="protein sequence ID" value="BEP28107.1"/>
    <property type="molecule type" value="Genomic_DNA"/>
</dbReference>
<dbReference type="KEGG" id="hprf:HLPR_04380"/>
<proteinExistence type="predicted"/>
<reference evidence="1 2" key="1">
    <citation type="submission" date="2023-08" db="EMBL/GenBank/DDBJ databases">
        <title>Helicovermis profunda gen. nov., sp. nov., a novel mesophilic, fermentative bacterium within the Bacillota from a deep-sea hydrothermal vent chimney.</title>
        <authorList>
            <person name="Miyazaki U."/>
            <person name="Mizutani D."/>
            <person name="Hashimoto Y."/>
            <person name="Tame A."/>
            <person name="Sawayama S."/>
            <person name="Miyazaki J."/>
            <person name="Takai K."/>
            <person name="Nakagawa S."/>
        </authorList>
    </citation>
    <scope>NUCLEOTIDE SEQUENCE [LARGE SCALE GENOMIC DNA]</scope>
    <source>
        <strain evidence="1 2">S502</strain>
    </source>
</reference>